<dbReference type="Proteomes" id="UP000594638">
    <property type="component" value="Unassembled WGS sequence"/>
</dbReference>
<evidence type="ECO:0000313" key="2">
    <source>
        <dbReference type="Proteomes" id="UP000594638"/>
    </source>
</evidence>
<comment type="caution">
    <text evidence="1">The sequence shown here is derived from an EMBL/GenBank/DDBJ whole genome shotgun (WGS) entry which is preliminary data.</text>
</comment>
<sequence>MNEVVNPVAIDEVDEDLPIMFDSLARIAEKRDIEITLNVTFRKGKESAEVAGKGKGRAS</sequence>
<proteinExistence type="predicted"/>
<name>A0A8S0RT67_OLEEU</name>
<dbReference type="OrthoDB" id="922027at2759"/>
<accession>A0A8S0RT67</accession>
<keyword evidence="2" id="KW-1185">Reference proteome</keyword>
<gene>
    <name evidence="1" type="ORF">OLEA9_A102983</name>
</gene>
<dbReference type="AlphaFoldDB" id="A0A8S0RT67"/>
<reference evidence="1 2" key="1">
    <citation type="submission" date="2019-12" db="EMBL/GenBank/DDBJ databases">
        <authorList>
            <person name="Alioto T."/>
            <person name="Alioto T."/>
            <person name="Gomez Garrido J."/>
        </authorList>
    </citation>
    <scope>NUCLEOTIDE SEQUENCE [LARGE SCALE GENOMIC DNA]</scope>
</reference>
<dbReference type="EMBL" id="CACTIH010003702">
    <property type="protein sequence ID" value="CAA2982684.1"/>
    <property type="molecule type" value="Genomic_DNA"/>
</dbReference>
<protein>
    <submittedName>
        <fullName evidence="1">Uncharacterized protein</fullName>
    </submittedName>
</protein>
<evidence type="ECO:0000313" key="1">
    <source>
        <dbReference type="EMBL" id="CAA2982684.1"/>
    </source>
</evidence>
<dbReference type="Gramene" id="OE9A102983T1">
    <property type="protein sequence ID" value="OE9A102983C1"/>
    <property type="gene ID" value="OE9A102983"/>
</dbReference>
<organism evidence="1 2">
    <name type="scientific">Olea europaea subsp. europaea</name>
    <dbReference type="NCBI Taxonomy" id="158383"/>
    <lineage>
        <taxon>Eukaryota</taxon>
        <taxon>Viridiplantae</taxon>
        <taxon>Streptophyta</taxon>
        <taxon>Embryophyta</taxon>
        <taxon>Tracheophyta</taxon>
        <taxon>Spermatophyta</taxon>
        <taxon>Magnoliopsida</taxon>
        <taxon>eudicotyledons</taxon>
        <taxon>Gunneridae</taxon>
        <taxon>Pentapetalae</taxon>
        <taxon>asterids</taxon>
        <taxon>lamiids</taxon>
        <taxon>Lamiales</taxon>
        <taxon>Oleaceae</taxon>
        <taxon>Oleeae</taxon>
        <taxon>Olea</taxon>
    </lineage>
</organism>